<dbReference type="NCBIfam" id="TIGR04183">
    <property type="entry name" value="Por_Secre_tail"/>
    <property type="match status" value="1"/>
</dbReference>
<dbReference type="AlphaFoldDB" id="A0A9D7SBL5"/>
<evidence type="ECO:0000313" key="3">
    <source>
        <dbReference type="Proteomes" id="UP000808349"/>
    </source>
</evidence>
<dbReference type="EMBL" id="JADKFW010000021">
    <property type="protein sequence ID" value="MBK9719642.1"/>
    <property type="molecule type" value="Genomic_DNA"/>
</dbReference>
<dbReference type="SUPFAM" id="SSF117281">
    <property type="entry name" value="Kelch motif"/>
    <property type="match status" value="1"/>
</dbReference>
<comment type="caution">
    <text evidence="2">The sequence shown here is derived from an EMBL/GenBank/DDBJ whole genome shotgun (WGS) entry which is preliminary data.</text>
</comment>
<evidence type="ECO:0000259" key="1">
    <source>
        <dbReference type="Pfam" id="PF18962"/>
    </source>
</evidence>
<dbReference type="Gene3D" id="2.120.10.80">
    <property type="entry name" value="Kelch-type beta propeller"/>
    <property type="match status" value="1"/>
</dbReference>
<dbReference type="Pfam" id="PF18962">
    <property type="entry name" value="Por_Secre_tail"/>
    <property type="match status" value="1"/>
</dbReference>
<evidence type="ECO:0000313" key="2">
    <source>
        <dbReference type="EMBL" id="MBK9719642.1"/>
    </source>
</evidence>
<dbReference type="InterPro" id="IPR026444">
    <property type="entry name" value="Secre_tail"/>
</dbReference>
<organism evidence="2 3">
    <name type="scientific">Candidatus Defluviibacterium haderslevense</name>
    <dbReference type="NCBI Taxonomy" id="2981993"/>
    <lineage>
        <taxon>Bacteria</taxon>
        <taxon>Pseudomonadati</taxon>
        <taxon>Bacteroidota</taxon>
        <taxon>Saprospiria</taxon>
        <taxon>Saprospirales</taxon>
        <taxon>Saprospiraceae</taxon>
        <taxon>Candidatus Defluviibacterium</taxon>
    </lineage>
</organism>
<accession>A0A9D7SBL5</accession>
<feature type="domain" description="Secretion system C-terminal sorting" evidence="1">
    <location>
        <begin position="457"/>
        <end position="512"/>
    </location>
</feature>
<protein>
    <submittedName>
        <fullName evidence="2">T9SS type A sorting domain-containing protein</fullName>
    </submittedName>
</protein>
<dbReference type="Proteomes" id="UP000808349">
    <property type="component" value="Unassembled WGS sequence"/>
</dbReference>
<name>A0A9D7SBL5_9BACT</name>
<dbReference type="InterPro" id="IPR015915">
    <property type="entry name" value="Kelch-typ_b-propeller"/>
</dbReference>
<sequence>MKSKINLIIFCIYLISTSIYSQFNYSVSIDTFRIPNWPNIHSFTYGIVNESIYMFGGRLDGIHDKNSGFENKFSNDQIYRWNTKTQTITQYSLDSLSPSMIEPLSAANAAFTQVNNQLMIIGGYGQSKTGAYKTYPSLITIDLAKLDQAIASNLNIGSAFKQIIDDTFAVAGGQLEMLDQLYYLTGGHRFEGIYKDSSLVVNQRYTSACSIFNIDFSGDTLSIDFKKEIVDEFNFHRRDFNLSPFIMQDRNEKLMCFAGVFLVNENRPFMNLAAVNYNGYEDIPNCNQRFANYTCPHVGFYSDVKNEMHKVFFGGMAEYYRDTLDQVVRDPFVPFVKSISSISRMSDGTFQEALLKEKMPAYIGTNSEIFLNPQLPYFRNKIINLDSIQKDSTWLGYIFGGIYNPLHEANPFEKNKASLTLANPYIINVQLIKNKSTQIQEPNSSVQQNKFEWILSPNPATHKISIISPNVNIETLSIWITNASGKLVHYEKLDQHSSINIASLPAGMYQIYALLNGTAFNSKVFYKID</sequence>
<reference evidence="2 3" key="1">
    <citation type="submission" date="2020-10" db="EMBL/GenBank/DDBJ databases">
        <title>Connecting structure to function with the recovery of over 1000 high-quality activated sludge metagenome-assembled genomes encoding full-length rRNA genes using long-read sequencing.</title>
        <authorList>
            <person name="Singleton C.M."/>
            <person name="Petriglieri F."/>
            <person name="Kristensen J.M."/>
            <person name="Kirkegaard R.H."/>
            <person name="Michaelsen T.Y."/>
            <person name="Andersen M.H."/>
            <person name="Karst S.M."/>
            <person name="Dueholm M.S."/>
            <person name="Nielsen P.H."/>
            <person name="Albertsen M."/>
        </authorList>
    </citation>
    <scope>NUCLEOTIDE SEQUENCE [LARGE SCALE GENOMIC DNA]</scope>
    <source>
        <strain evidence="2">Ribe_18-Q3-R11-54_BAT3C.373</strain>
    </source>
</reference>
<proteinExistence type="predicted"/>
<gene>
    <name evidence="2" type="ORF">IPO85_19415</name>
</gene>